<keyword evidence="2 9" id="KW-0732">Signal</keyword>
<dbReference type="AlphaFoldDB" id="A0A9P0AF76"/>
<keyword evidence="4 8" id="KW-0720">Serine protease</keyword>
<feature type="region of interest" description="Disordered" evidence="10">
    <location>
        <begin position="91"/>
        <end position="210"/>
    </location>
</feature>
<reference evidence="13" key="1">
    <citation type="submission" date="2021-12" db="EMBL/GenBank/DDBJ databases">
        <authorList>
            <person name="King R."/>
        </authorList>
    </citation>
    <scope>NUCLEOTIDE SEQUENCE</scope>
</reference>
<dbReference type="SUPFAM" id="SSF50494">
    <property type="entry name" value="Trypsin-like serine proteases"/>
    <property type="match status" value="1"/>
</dbReference>
<feature type="domain" description="Peptidase S1" evidence="11">
    <location>
        <begin position="237"/>
        <end position="490"/>
    </location>
</feature>
<comment type="similarity">
    <text evidence="7 9">Belongs to the peptidase S1 family. CLIP subfamily.</text>
</comment>
<dbReference type="EC" id="3.4.21.-" evidence="8"/>
<evidence type="ECO:0000256" key="9">
    <source>
        <dbReference type="RuleBase" id="RU366078"/>
    </source>
</evidence>
<dbReference type="PROSITE" id="PS51888">
    <property type="entry name" value="CLIP"/>
    <property type="match status" value="1"/>
</dbReference>
<evidence type="ECO:0000313" key="13">
    <source>
        <dbReference type="EMBL" id="CAH0390300.1"/>
    </source>
</evidence>
<dbReference type="PROSITE" id="PS00135">
    <property type="entry name" value="TRYPSIN_SER"/>
    <property type="match status" value="1"/>
</dbReference>
<feature type="chain" id="PRO_5040527643" description="CLIP domain-containing serine protease" evidence="9">
    <location>
        <begin position="26"/>
        <end position="495"/>
    </location>
</feature>
<dbReference type="InterPro" id="IPR001314">
    <property type="entry name" value="Peptidase_S1A"/>
</dbReference>
<gene>
    <name evidence="13" type="ORF">BEMITA_LOCUS9037</name>
</gene>
<dbReference type="SMART" id="SM00020">
    <property type="entry name" value="Tryp_SPc"/>
    <property type="match status" value="1"/>
</dbReference>
<dbReference type="InterPro" id="IPR001254">
    <property type="entry name" value="Trypsin_dom"/>
</dbReference>
<dbReference type="GO" id="GO:0005576">
    <property type="term" value="C:extracellular region"/>
    <property type="evidence" value="ECO:0007669"/>
    <property type="project" value="UniProtKB-SubCell"/>
</dbReference>
<dbReference type="InterPro" id="IPR009003">
    <property type="entry name" value="Peptidase_S1_PA"/>
</dbReference>
<dbReference type="PROSITE" id="PS50240">
    <property type="entry name" value="TRYPSIN_DOM"/>
    <property type="match status" value="1"/>
</dbReference>
<dbReference type="Pfam" id="PF12032">
    <property type="entry name" value="CLIP"/>
    <property type="match status" value="1"/>
</dbReference>
<accession>A0A9P0AF76</accession>
<keyword evidence="1 8" id="KW-0645">Protease</keyword>
<dbReference type="PANTHER" id="PTHR24252:SF7">
    <property type="entry name" value="HYALIN"/>
    <property type="match status" value="1"/>
</dbReference>
<evidence type="ECO:0000259" key="12">
    <source>
        <dbReference type="PROSITE" id="PS51888"/>
    </source>
</evidence>
<dbReference type="CDD" id="cd00190">
    <property type="entry name" value="Tryp_SPc"/>
    <property type="match status" value="1"/>
</dbReference>
<evidence type="ECO:0000256" key="6">
    <source>
        <dbReference type="ARBA" id="ARBA00023180"/>
    </source>
</evidence>
<dbReference type="PANTHER" id="PTHR24252">
    <property type="entry name" value="ACROSIN-RELATED"/>
    <property type="match status" value="1"/>
</dbReference>
<proteinExistence type="inferred from homology"/>
<protein>
    <recommendedName>
        <fullName evidence="9">CLIP domain-containing serine protease</fullName>
        <ecNumber evidence="8">3.4.21.-</ecNumber>
    </recommendedName>
</protein>
<feature type="domain" description="Clip" evidence="12">
    <location>
        <begin position="39"/>
        <end position="88"/>
    </location>
</feature>
<evidence type="ECO:0000256" key="2">
    <source>
        <dbReference type="ARBA" id="ARBA00022729"/>
    </source>
</evidence>
<feature type="compositionally biased region" description="Polar residues" evidence="10">
    <location>
        <begin position="189"/>
        <end position="210"/>
    </location>
</feature>
<dbReference type="InterPro" id="IPR043504">
    <property type="entry name" value="Peptidase_S1_PA_chymotrypsin"/>
</dbReference>
<keyword evidence="9" id="KW-0964">Secreted</keyword>
<dbReference type="InterPro" id="IPR033116">
    <property type="entry name" value="TRYPSIN_SER"/>
</dbReference>
<dbReference type="Pfam" id="PF00089">
    <property type="entry name" value="Trypsin"/>
    <property type="match status" value="1"/>
</dbReference>
<evidence type="ECO:0000256" key="4">
    <source>
        <dbReference type="ARBA" id="ARBA00022825"/>
    </source>
</evidence>
<dbReference type="InterPro" id="IPR022700">
    <property type="entry name" value="CLIP"/>
</dbReference>
<organism evidence="13 14">
    <name type="scientific">Bemisia tabaci</name>
    <name type="common">Sweetpotato whitefly</name>
    <name type="synonym">Aleurodes tabaci</name>
    <dbReference type="NCBI Taxonomy" id="7038"/>
    <lineage>
        <taxon>Eukaryota</taxon>
        <taxon>Metazoa</taxon>
        <taxon>Ecdysozoa</taxon>
        <taxon>Arthropoda</taxon>
        <taxon>Hexapoda</taxon>
        <taxon>Insecta</taxon>
        <taxon>Pterygota</taxon>
        <taxon>Neoptera</taxon>
        <taxon>Paraneoptera</taxon>
        <taxon>Hemiptera</taxon>
        <taxon>Sternorrhyncha</taxon>
        <taxon>Aleyrodoidea</taxon>
        <taxon>Aleyrodidae</taxon>
        <taxon>Aleyrodinae</taxon>
        <taxon>Bemisia</taxon>
    </lineage>
</organism>
<dbReference type="PRINTS" id="PR00722">
    <property type="entry name" value="CHYMOTRYPSIN"/>
</dbReference>
<dbReference type="InterPro" id="IPR038565">
    <property type="entry name" value="CLIP_sf"/>
</dbReference>
<evidence type="ECO:0000256" key="7">
    <source>
        <dbReference type="ARBA" id="ARBA00024195"/>
    </source>
</evidence>
<comment type="domain">
    <text evidence="9">The clip domain consists of 35-55 residues which are 'knitted' together usually by 3 conserved disulfide bonds forming a clip-like compact structure.</text>
</comment>
<dbReference type="GO" id="GO:0004252">
    <property type="term" value="F:serine-type endopeptidase activity"/>
    <property type="evidence" value="ECO:0007669"/>
    <property type="project" value="UniProtKB-UniRule"/>
</dbReference>
<dbReference type="FunFam" id="2.40.10.10:FF:000028">
    <property type="entry name" value="Serine protease easter"/>
    <property type="match status" value="1"/>
</dbReference>
<evidence type="ECO:0000256" key="1">
    <source>
        <dbReference type="ARBA" id="ARBA00022670"/>
    </source>
</evidence>
<dbReference type="Gene3D" id="2.40.10.10">
    <property type="entry name" value="Trypsin-like serine proteases"/>
    <property type="match status" value="1"/>
</dbReference>
<dbReference type="Gene3D" id="3.30.1640.30">
    <property type="match status" value="1"/>
</dbReference>
<dbReference type="KEGG" id="btab:109037519"/>
<dbReference type="InterPro" id="IPR018114">
    <property type="entry name" value="TRYPSIN_HIS"/>
</dbReference>
<dbReference type="FunFam" id="2.40.10.10:FF:000002">
    <property type="entry name" value="Transmembrane protease serine"/>
    <property type="match status" value="1"/>
</dbReference>
<keyword evidence="5" id="KW-1015">Disulfide bond</keyword>
<dbReference type="Proteomes" id="UP001152759">
    <property type="component" value="Chromosome 5"/>
</dbReference>
<sequence>MPCLKFIKEVTFFTSLFLSLQCTLQAPQNDLLTSGRGERCFTPSNEVGTCVRLEDCQSLLALGQKPAQSRATYYLEKSTCKTDNLKCCPNRDLKNPSRPTSSTQNSAPIDFPTNAPNSTEFVTPVWPPTSGSRPSTTSSRPTTTESRRPTSSSRPTTTRATWTTSTTTESRRTTTTSSSTIDEFRPTTRGPQSTTTMRSKTTSGPNKSQNLTRINERMKLLPSDCGKREVSPLQRKVVGGEPAVLGEYPWIVALGFRNQFIADAVPKWSCAGTLITDRHVVTAAHCARNGRNMIMFVARVGELNLDENVQDGASPEDIPIKKVIVHPSYDRGLIVSSYANDIAMAVLERIVSFSRNVGPICLPVLQENRNRLFEGQLSQIAGWGSKEFRGPATLELLRAQLPVVSTAQCKTAYAEERSAVIDERVICAGIDTGAIDTCQGDSGGPLMTELNDTFNLIGVVSFGIGCGKANTPGVYTRTTAFLDWILDVIENQSTR</sequence>
<feature type="signal peptide" evidence="9">
    <location>
        <begin position="1"/>
        <end position="25"/>
    </location>
</feature>
<keyword evidence="14" id="KW-1185">Reference proteome</keyword>
<evidence type="ECO:0000256" key="8">
    <source>
        <dbReference type="RuleBase" id="RU363034"/>
    </source>
</evidence>
<dbReference type="GO" id="GO:0006508">
    <property type="term" value="P:proteolysis"/>
    <property type="evidence" value="ECO:0007669"/>
    <property type="project" value="UniProtKB-KW"/>
</dbReference>
<keyword evidence="3 8" id="KW-0378">Hydrolase</keyword>
<dbReference type="SMART" id="SM00680">
    <property type="entry name" value="CLIP"/>
    <property type="match status" value="1"/>
</dbReference>
<feature type="compositionally biased region" description="Low complexity" evidence="10">
    <location>
        <begin position="128"/>
        <end position="180"/>
    </location>
</feature>
<evidence type="ECO:0000256" key="5">
    <source>
        <dbReference type="ARBA" id="ARBA00023157"/>
    </source>
</evidence>
<dbReference type="EMBL" id="OU963866">
    <property type="protein sequence ID" value="CAH0390300.1"/>
    <property type="molecule type" value="Genomic_DNA"/>
</dbReference>
<dbReference type="PROSITE" id="PS00134">
    <property type="entry name" value="TRYPSIN_HIS"/>
    <property type="match status" value="1"/>
</dbReference>
<keyword evidence="6" id="KW-0325">Glycoprotein</keyword>
<name>A0A9P0AF76_BEMTA</name>
<evidence type="ECO:0000256" key="10">
    <source>
        <dbReference type="SAM" id="MobiDB-lite"/>
    </source>
</evidence>
<evidence type="ECO:0000259" key="11">
    <source>
        <dbReference type="PROSITE" id="PS50240"/>
    </source>
</evidence>
<evidence type="ECO:0000313" key="14">
    <source>
        <dbReference type="Proteomes" id="UP001152759"/>
    </source>
</evidence>
<evidence type="ECO:0000256" key="3">
    <source>
        <dbReference type="ARBA" id="ARBA00022801"/>
    </source>
</evidence>
<comment type="subcellular location">
    <subcellularLocation>
        <location evidence="9">Secreted</location>
    </subcellularLocation>
</comment>
<feature type="compositionally biased region" description="Polar residues" evidence="10">
    <location>
        <begin position="97"/>
        <end position="107"/>
    </location>
</feature>